<feature type="transmembrane region" description="Helical" evidence="8">
    <location>
        <begin position="149"/>
        <end position="173"/>
    </location>
</feature>
<evidence type="ECO:0000256" key="8">
    <source>
        <dbReference type="SAM" id="Phobius"/>
    </source>
</evidence>
<dbReference type="PROSITE" id="PS00216">
    <property type="entry name" value="SUGAR_TRANSPORT_1"/>
    <property type="match status" value="1"/>
</dbReference>
<dbReference type="SUPFAM" id="SSF103473">
    <property type="entry name" value="MFS general substrate transporter"/>
    <property type="match status" value="1"/>
</dbReference>
<feature type="transmembrane region" description="Helical" evidence="8">
    <location>
        <begin position="53"/>
        <end position="73"/>
    </location>
</feature>
<feature type="transmembrane region" description="Helical" evidence="8">
    <location>
        <begin position="283"/>
        <end position="304"/>
    </location>
</feature>
<keyword evidence="3" id="KW-1003">Cell membrane</keyword>
<feature type="transmembrane region" description="Helical" evidence="8">
    <location>
        <begin position="85"/>
        <end position="103"/>
    </location>
</feature>
<dbReference type="Pfam" id="PF07690">
    <property type="entry name" value="MFS_1"/>
    <property type="match status" value="1"/>
</dbReference>
<evidence type="ECO:0000256" key="7">
    <source>
        <dbReference type="ARBA" id="ARBA00023136"/>
    </source>
</evidence>
<evidence type="ECO:0000313" key="11">
    <source>
        <dbReference type="Proteomes" id="UP000188998"/>
    </source>
</evidence>
<dbReference type="InterPro" id="IPR020846">
    <property type="entry name" value="MFS_dom"/>
</dbReference>
<feature type="transmembrane region" description="Helical" evidence="8">
    <location>
        <begin position="316"/>
        <end position="335"/>
    </location>
</feature>
<dbReference type="Proteomes" id="UP000188998">
    <property type="component" value="Unassembled WGS sequence"/>
</dbReference>
<sequence length="438" mass="47126">MTAQLRNNPMKVALASMVGTAIEFFDYYIYAAAAVLVFNTQFFHSDDPLSNDLLSLSTLALAFFARPIGSALFGHFGDKIGRKKTLVASLLLMGGSTVLIGLLPSYSQIGIWAPILLCICRVGQGIGLGGEWGGAALVATENAPEGKRAWYGTFPQLGAPIGLFVANGTFFLVSYFWGQEALVEWAWRIPFISSVLLVFVGLYVRLTLHESHVFIEAEQKGKKLNAPVSVVFTKHLKPMVIGTFIMVATYSLFYIMTAFAQAYSRTAPNLSEAGHPIGLGIPANTFTGLLLISAIVFGIFISISGIYADKIGRRKWLIWVTIAIGVLGLSMPLFLQNGTPTSVFAFLIIGMAIMGMTFGPMAALLPELFPTEVRYSGASLAYNLASIIGATVAAMISLKINALFGVMGVGIYLAINALMTLLALFASKETKNIDLTQI</sequence>
<comment type="caution">
    <text evidence="10">The sequence shown here is derived from an EMBL/GenBank/DDBJ whole genome shotgun (WGS) entry which is preliminary data.</text>
</comment>
<keyword evidence="5 8" id="KW-0812">Transmembrane</keyword>
<evidence type="ECO:0000256" key="1">
    <source>
        <dbReference type="ARBA" id="ARBA00004429"/>
    </source>
</evidence>
<protein>
    <submittedName>
        <fullName evidence="10">MFS transporter</fullName>
    </submittedName>
</protein>
<evidence type="ECO:0000256" key="5">
    <source>
        <dbReference type="ARBA" id="ARBA00022692"/>
    </source>
</evidence>
<keyword evidence="4" id="KW-0997">Cell inner membrane</keyword>
<feature type="transmembrane region" description="Helical" evidence="8">
    <location>
        <begin position="341"/>
        <end position="365"/>
    </location>
</feature>
<dbReference type="EMBL" id="MLAB01000009">
    <property type="protein sequence ID" value="OOF72981.1"/>
    <property type="molecule type" value="Genomic_DNA"/>
</dbReference>
<dbReference type="InterPro" id="IPR036259">
    <property type="entry name" value="MFS_trans_sf"/>
</dbReference>
<dbReference type="InterPro" id="IPR011701">
    <property type="entry name" value="MFS"/>
</dbReference>
<evidence type="ECO:0000313" key="10">
    <source>
        <dbReference type="EMBL" id="OOF72981.1"/>
    </source>
</evidence>
<dbReference type="InterPro" id="IPR005829">
    <property type="entry name" value="Sugar_transporter_CS"/>
</dbReference>
<dbReference type="GO" id="GO:0005886">
    <property type="term" value="C:plasma membrane"/>
    <property type="evidence" value="ECO:0007669"/>
    <property type="project" value="UniProtKB-SubCell"/>
</dbReference>
<feature type="transmembrane region" description="Helical" evidence="8">
    <location>
        <begin position="402"/>
        <end position="425"/>
    </location>
</feature>
<dbReference type="PROSITE" id="PS50850">
    <property type="entry name" value="MFS"/>
    <property type="match status" value="1"/>
</dbReference>
<dbReference type="InterPro" id="IPR004736">
    <property type="entry name" value="MHS_symport"/>
</dbReference>
<evidence type="ECO:0000256" key="6">
    <source>
        <dbReference type="ARBA" id="ARBA00022989"/>
    </source>
</evidence>
<dbReference type="FunFam" id="1.20.1250.20:FF:000001">
    <property type="entry name" value="Dicarboxylate MFS transporter"/>
    <property type="match status" value="1"/>
</dbReference>
<dbReference type="GO" id="GO:0022857">
    <property type="term" value="F:transmembrane transporter activity"/>
    <property type="evidence" value="ECO:0007669"/>
    <property type="project" value="InterPro"/>
</dbReference>
<accession>A0AAJ3K5S1</accession>
<dbReference type="PANTHER" id="PTHR43045:SF2">
    <property type="entry name" value="INNER MEMBRANE METABOLITE TRANSPORT PROTEIN YHJE"/>
    <property type="match status" value="1"/>
</dbReference>
<proteinExistence type="predicted"/>
<evidence type="ECO:0000259" key="9">
    <source>
        <dbReference type="PROSITE" id="PS50850"/>
    </source>
</evidence>
<dbReference type="Gene3D" id="1.20.1250.20">
    <property type="entry name" value="MFS general substrate transporter like domains"/>
    <property type="match status" value="1"/>
</dbReference>
<organism evidence="10 11">
    <name type="scientific">Rodentibacter caecimuris</name>
    <dbReference type="NCBI Taxonomy" id="1796644"/>
    <lineage>
        <taxon>Bacteria</taxon>
        <taxon>Pseudomonadati</taxon>
        <taxon>Pseudomonadota</taxon>
        <taxon>Gammaproteobacteria</taxon>
        <taxon>Pasteurellales</taxon>
        <taxon>Pasteurellaceae</taxon>
        <taxon>Rodentibacter</taxon>
    </lineage>
</organism>
<evidence type="ECO:0000256" key="3">
    <source>
        <dbReference type="ARBA" id="ARBA00022475"/>
    </source>
</evidence>
<feature type="transmembrane region" description="Helical" evidence="8">
    <location>
        <begin position="239"/>
        <end position="263"/>
    </location>
</feature>
<name>A0AAJ3K5S1_9PAST</name>
<dbReference type="RefSeq" id="WP_059367439.1">
    <property type="nucleotide sequence ID" value="NZ_BBXJ01000001.1"/>
</dbReference>
<feature type="transmembrane region" description="Helical" evidence="8">
    <location>
        <begin position="12"/>
        <end position="33"/>
    </location>
</feature>
<gene>
    <name evidence="10" type="ORF">BKG90_02390</name>
</gene>
<keyword evidence="6 8" id="KW-1133">Transmembrane helix</keyword>
<comment type="subcellular location">
    <subcellularLocation>
        <location evidence="1">Cell inner membrane</location>
        <topology evidence="1">Multi-pass membrane protein</topology>
    </subcellularLocation>
</comment>
<keyword evidence="7 8" id="KW-0472">Membrane</keyword>
<feature type="transmembrane region" description="Helical" evidence="8">
    <location>
        <begin position="185"/>
        <end position="204"/>
    </location>
</feature>
<dbReference type="PANTHER" id="PTHR43045">
    <property type="entry name" value="SHIKIMATE TRANSPORTER"/>
    <property type="match status" value="1"/>
</dbReference>
<dbReference type="AlphaFoldDB" id="A0AAJ3K5S1"/>
<dbReference type="NCBIfam" id="TIGR00883">
    <property type="entry name" value="2A0106"/>
    <property type="match status" value="1"/>
</dbReference>
<feature type="transmembrane region" description="Helical" evidence="8">
    <location>
        <begin position="377"/>
        <end position="396"/>
    </location>
</feature>
<keyword evidence="11" id="KW-1185">Reference proteome</keyword>
<feature type="domain" description="Major facilitator superfamily (MFS) profile" evidence="9">
    <location>
        <begin position="12"/>
        <end position="431"/>
    </location>
</feature>
<evidence type="ECO:0000256" key="2">
    <source>
        <dbReference type="ARBA" id="ARBA00022448"/>
    </source>
</evidence>
<evidence type="ECO:0000256" key="4">
    <source>
        <dbReference type="ARBA" id="ARBA00022519"/>
    </source>
</evidence>
<reference evidence="10 11" key="1">
    <citation type="submission" date="2016-10" db="EMBL/GenBank/DDBJ databases">
        <title>Rodentibacter gen. nov. and new species.</title>
        <authorList>
            <person name="Christensen H."/>
        </authorList>
    </citation>
    <scope>NUCLEOTIDE SEQUENCE [LARGE SCALE GENOMIC DNA]</scope>
    <source>
        <strain evidence="10 11">199137021</strain>
    </source>
</reference>
<keyword evidence="2" id="KW-0813">Transport</keyword>
<dbReference type="CDD" id="cd17369">
    <property type="entry name" value="MFS_ShiA_like"/>
    <property type="match status" value="1"/>
</dbReference>